<feature type="domain" description="Helicase ATP-binding" evidence="2">
    <location>
        <begin position="556"/>
        <end position="717"/>
    </location>
</feature>
<reference evidence="4 5" key="1">
    <citation type="submission" date="2016-10" db="EMBL/GenBank/DDBJ databases">
        <authorList>
            <person name="de Groot N.N."/>
        </authorList>
    </citation>
    <scope>NUCLEOTIDE SEQUENCE [LARGE SCALE GENOMIC DNA]</scope>
    <source>
        <strain evidence="4 5">CGMCC 1.11156</strain>
    </source>
</reference>
<dbReference type="InterPro" id="IPR014001">
    <property type="entry name" value="Helicase_ATP-bd"/>
</dbReference>
<dbReference type="EMBL" id="FOQG01000007">
    <property type="protein sequence ID" value="SFI35501.1"/>
    <property type="molecule type" value="Genomic_DNA"/>
</dbReference>
<feature type="domain" description="Helicase C-terminal" evidence="3">
    <location>
        <begin position="843"/>
        <end position="1001"/>
    </location>
</feature>
<keyword evidence="4" id="KW-0723">Serine/threonine-protein kinase</keyword>
<evidence type="ECO:0000313" key="5">
    <source>
        <dbReference type="Proteomes" id="UP000198649"/>
    </source>
</evidence>
<keyword evidence="4" id="KW-0808">Transferase</keyword>
<dbReference type="Pfam" id="PF00271">
    <property type="entry name" value="Helicase_C"/>
    <property type="match status" value="1"/>
</dbReference>
<dbReference type="GO" id="GO:0016787">
    <property type="term" value="F:hydrolase activity"/>
    <property type="evidence" value="ECO:0007669"/>
    <property type="project" value="UniProtKB-KW"/>
</dbReference>
<gene>
    <name evidence="4" type="ORF">SAMN05216561_107199</name>
</gene>
<organism evidence="4 5">
    <name type="scientific">Nocardioides psychrotolerans</name>
    <dbReference type="NCBI Taxonomy" id="1005945"/>
    <lineage>
        <taxon>Bacteria</taxon>
        <taxon>Bacillati</taxon>
        <taxon>Actinomycetota</taxon>
        <taxon>Actinomycetes</taxon>
        <taxon>Propionibacteriales</taxon>
        <taxon>Nocardioidaceae</taxon>
        <taxon>Nocardioides</taxon>
    </lineage>
</organism>
<dbReference type="PROSITE" id="PS51192">
    <property type="entry name" value="HELICASE_ATP_BIND_1"/>
    <property type="match status" value="1"/>
</dbReference>
<dbReference type="InterPro" id="IPR001650">
    <property type="entry name" value="Helicase_C-like"/>
</dbReference>
<evidence type="ECO:0000256" key="1">
    <source>
        <dbReference type="ARBA" id="ARBA00022801"/>
    </source>
</evidence>
<dbReference type="Pfam" id="PF12419">
    <property type="entry name" value="DUF3670"/>
    <property type="match status" value="1"/>
</dbReference>
<dbReference type="STRING" id="1005945.SAMN05216561_107199"/>
<dbReference type="InterPro" id="IPR049730">
    <property type="entry name" value="SNF2/RAD54-like_C"/>
</dbReference>
<keyword evidence="5" id="KW-1185">Reference proteome</keyword>
<dbReference type="SUPFAM" id="SSF52540">
    <property type="entry name" value="P-loop containing nucleoside triphosphate hydrolases"/>
    <property type="match status" value="2"/>
</dbReference>
<dbReference type="Gene3D" id="3.40.50.10810">
    <property type="entry name" value="Tandem AAA-ATPase domain"/>
    <property type="match status" value="1"/>
</dbReference>
<dbReference type="GO" id="GO:0005524">
    <property type="term" value="F:ATP binding"/>
    <property type="evidence" value="ECO:0007669"/>
    <property type="project" value="InterPro"/>
</dbReference>
<dbReference type="AlphaFoldDB" id="A0A1I3HIL1"/>
<dbReference type="FunFam" id="3.40.50.300:FF:000533">
    <property type="entry name" value="Helicase, Snf2 family"/>
    <property type="match status" value="1"/>
</dbReference>
<accession>A0A1I3HIL1</accession>
<dbReference type="InterPro" id="IPR027417">
    <property type="entry name" value="P-loop_NTPase"/>
</dbReference>
<dbReference type="PROSITE" id="PS51194">
    <property type="entry name" value="HELICASE_CTER"/>
    <property type="match status" value="1"/>
</dbReference>
<proteinExistence type="predicted"/>
<dbReference type="CDD" id="cd18793">
    <property type="entry name" value="SF2_C_SNF"/>
    <property type="match status" value="1"/>
</dbReference>
<evidence type="ECO:0000259" key="3">
    <source>
        <dbReference type="PROSITE" id="PS51194"/>
    </source>
</evidence>
<dbReference type="SMART" id="SM00490">
    <property type="entry name" value="HELICc"/>
    <property type="match status" value="1"/>
</dbReference>
<keyword evidence="4" id="KW-0418">Kinase</keyword>
<dbReference type="InterPro" id="IPR022138">
    <property type="entry name" value="DUF3670"/>
</dbReference>
<sequence length="1018" mass="108480">MGELILWAEDSKAPAQPAVRRGRRPAKQAHPFAVSAQALASATALAGSPGTAVLVLPTQGRGPAASAEVCRTREESQTPESLVDGLWEVPTLALDSQAALGYLLAAGDAEIDLERPIVGGDLRALQALARFAVDLVGRGRVLPGVRDVGDGRAMAMWSAVVTGVDAVWLRALAGGLPGSFTAACPVAVDRVAAAVRSLAAATDALVDAAVRSRLGPGPRRRAAASFRSALTGSDSYFTTTPAALASLEEALADWQREVTEVGAVRACFRLVEPPGAGEATTHVTVADVTVGESVPWRLDFALQSTEEPSLVVDAAQVWRAKGALRALARHVANPQETLLGELGRAVRLYPDIEGALRTARPSSLTLDVEGAHLFLSEAAPILLAAGFGVLLPGWWTNPAMRLGAKLSVSTPAQPGSAGTEAVIGRDGLVDFRWDLAVGEHTLSEQDVADLVEAQQPLVRVRGQWMYVDADRLARARAFLATRSHGTGRMSVGAVLAIIGALDDGPGGLPVVDVEGQGWLADLLSGQVDHRIAPMVAPEGFRGELRPYQERGLAWLSFLESVGLGGVLADDMGLGKTVQLLALMCGQLPQEVGPTLLVCPMSLVGNWQREAARFAPGLRVHVHHGAERPKGKAFQRVVASCDLVVTTYGLVVRDVDALREMSWHRVVLDEAQAVKNAATRAAIAVRSLPSSHRFAVTGTPVENRLGDLWSLMEFANPGLLGQPSTFKQRFATPIERRGDVEAATRLRSLTQPFVLRRLKTDTSIITDLPAKIEMEVVCSLTREQASLYQAVVTDMMDRIESTDGIERRGLVLATMTKLKQVCNHPAQFLRDGSRLAGRSGKLARVEETLDEVLASGEKALLFTQYAEFGDLLRTHLGARFGREVAYLHGGLSKGQRDATVARFQDPAGGGPSLFVLSLKAGGTGLTLTAANHVIHVDRWWNPAVEDQATDRAFRIGQTRSVQVRKLVCAGTLEEKIALMIKEKRGLAASVVGTGEGWLTELSTSALRDLFTLEAGSVVE</sequence>
<keyword evidence="1" id="KW-0378">Hydrolase</keyword>
<name>A0A1I3HIL1_9ACTN</name>
<dbReference type="PANTHER" id="PTHR10799">
    <property type="entry name" value="SNF2/RAD54 HELICASE FAMILY"/>
    <property type="match status" value="1"/>
</dbReference>
<dbReference type="Pfam" id="PF00176">
    <property type="entry name" value="SNF2-rel_dom"/>
    <property type="match status" value="1"/>
</dbReference>
<evidence type="ECO:0000259" key="2">
    <source>
        <dbReference type="PROSITE" id="PS51192"/>
    </source>
</evidence>
<protein>
    <submittedName>
        <fullName evidence="4">Non-specific serine/threonine protein kinase</fullName>
    </submittedName>
</protein>
<dbReference type="InterPro" id="IPR038718">
    <property type="entry name" value="SNF2-like_sf"/>
</dbReference>
<dbReference type="InterPro" id="IPR000330">
    <property type="entry name" value="SNF2_N"/>
</dbReference>
<dbReference type="RefSeq" id="WP_218031346.1">
    <property type="nucleotide sequence ID" value="NZ_BKAF01000033.1"/>
</dbReference>
<dbReference type="CDD" id="cd18012">
    <property type="entry name" value="DEXQc_arch_SWI2_SNF2"/>
    <property type="match status" value="1"/>
</dbReference>
<evidence type="ECO:0000313" key="4">
    <source>
        <dbReference type="EMBL" id="SFI35501.1"/>
    </source>
</evidence>
<dbReference type="SMART" id="SM00487">
    <property type="entry name" value="DEXDc"/>
    <property type="match status" value="1"/>
</dbReference>
<dbReference type="Proteomes" id="UP000198649">
    <property type="component" value="Unassembled WGS sequence"/>
</dbReference>
<dbReference type="GO" id="GO:0004674">
    <property type="term" value="F:protein serine/threonine kinase activity"/>
    <property type="evidence" value="ECO:0007669"/>
    <property type="project" value="UniProtKB-KW"/>
</dbReference>
<dbReference type="Gene3D" id="3.40.50.300">
    <property type="entry name" value="P-loop containing nucleotide triphosphate hydrolases"/>
    <property type="match status" value="1"/>
</dbReference>